<evidence type="ECO:0000256" key="2">
    <source>
        <dbReference type="ARBA" id="ARBA00022692"/>
    </source>
</evidence>
<feature type="transmembrane region" description="Helical" evidence="6">
    <location>
        <begin position="315"/>
        <end position="334"/>
    </location>
</feature>
<dbReference type="Pfam" id="PF07690">
    <property type="entry name" value="MFS_1"/>
    <property type="match status" value="1"/>
</dbReference>
<dbReference type="GO" id="GO:0022857">
    <property type="term" value="F:transmembrane transporter activity"/>
    <property type="evidence" value="ECO:0007669"/>
    <property type="project" value="InterPro"/>
</dbReference>
<feature type="transmembrane region" description="Helical" evidence="6">
    <location>
        <begin position="83"/>
        <end position="101"/>
    </location>
</feature>
<sequence length="456" mass="50570">MDTEKIASSQKPSQDRAQSGSESLENAVHEVGSQDPSPYPQGARFWLITLGMTIALFLTNLEIPIVTTSVVGITNDLGGFDKAGWLISSYLLGYVAVVVNFAKLSDIFGRKPLLATAIGFFIVASAACGGAQTIVQLIVFRAFQGIGGGGCNALGVTMITDLVPPGKWAAFGTYIALVYAISLLAGPIMGGAISERTSWRWVFLINIPCAVPALLFTLFAIPRGFPRHNSPDYVSRTFRSLLVKDAYTRIDFLGGFLLLAATSTITAGFHEADSAFPWKSAFVITILTVSGILWIALILWERRVTLRDSVMEPVLPWVFLTDRVILGLLLRYVVRRCVYPPAKVPVGTQHIRPLSRDPDYALHNRSPLWRCMGIDNDRKIQGSPDIHTLHLGSFTDSRFFALSNITKDRSSSCKDVWLSNHCRIWMRNHDFFASYRHAIHNTRQASRYVQTLFQWP</sequence>
<feature type="compositionally biased region" description="Polar residues" evidence="5">
    <location>
        <begin position="1"/>
        <end position="24"/>
    </location>
</feature>
<evidence type="ECO:0000313" key="8">
    <source>
        <dbReference type="EMBL" id="KAF1973917.1"/>
    </source>
</evidence>
<dbReference type="EMBL" id="ML976678">
    <property type="protein sequence ID" value="KAF1973917.1"/>
    <property type="molecule type" value="Genomic_DNA"/>
</dbReference>
<dbReference type="AlphaFoldDB" id="A0A6A5VKJ0"/>
<evidence type="ECO:0000313" key="9">
    <source>
        <dbReference type="Proteomes" id="UP000800036"/>
    </source>
</evidence>
<feature type="transmembrane region" description="Helical" evidence="6">
    <location>
        <begin position="281"/>
        <end position="300"/>
    </location>
</feature>
<evidence type="ECO:0000259" key="7">
    <source>
        <dbReference type="PROSITE" id="PS50850"/>
    </source>
</evidence>
<keyword evidence="2 6" id="KW-0812">Transmembrane</keyword>
<feature type="transmembrane region" description="Helical" evidence="6">
    <location>
        <begin position="201"/>
        <end position="221"/>
    </location>
</feature>
<dbReference type="PANTHER" id="PTHR23501">
    <property type="entry name" value="MAJOR FACILITATOR SUPERFAMILY"/>
    <property type="match status" value="1"/>
</dbReference>
<dbReference type="PANTHER" id="PTHR23501:SF43">
    <property type="entry name" value="MULTIDRUG TRANSPORTER, PUTATIVE (AFU_ORTHOLOGUE AFUA_6G03040)-RELATED"/>
    <property type="match status" value="1"/>
</dbReference>
<evidence type="ECO:0000256" key="3">
    <source>
        <dbReference type="ARBA" id="ARBA00022989"/>
    </source>
</evidence>
<feature type="domain" description="Major facilitator superfamily (MFS) profile" evidence="7">
    <location>
        <begin position="48"/>
        <end position="456"/>
    </location>
</feature>
<dbReference type="OrthoDB" id="440553at2759"/>
<organism evidence="8 9">
    <name type="scientific">Bimuria novae-zelandiae CBS 107.79</name>
    <dbReference type="NCBI Taxonomy" id="1447943"/>
    <lineage>
        <taxon>Eukaryota</taxon>
        <taxon>Fungi</taxon>
        <taxon>Dikarya</taxon>
        <taxon>Ascomycota</taxon>
        <taxon>Pezizomycotina</taxon>
        <taxon>Dothideomycetes</taxon>
        <taxon>Pleosporomycetidae</taxon>
        <taxon>Pleosporales</taxon>
        <taxon>Massarineae</taxon>
        <taxon>Didymosphaeriaceae</taxon>
        <taxon>Bimuria</taxon>
    </lineage>
</organism>
<dbReference type="InterPro" id="IPR020846">
    <property type="entry name" value="MFS_dom"/>
</dbReference>
<dbReference type="InterPro" id="IPR036259">
    <property type="entry name" value="MFS_trans_sf"/>
</dbReference>
<evidence type="ECO:0000256" key="1">
    <source>
        <dbReference type="ARBA" id="ARBA00004141"/>
    </source>
</evidence>
<dbReference type="PROSITE" id="PS50850">
    <property type="entry name" value="MFS"/>
    <property type="match status" value="1"/>
</dbReference>
<evidence type="ECO:0000256" key="4">
    <source>
        <dbReference type="ARBA" id="ARBA00023136"/>
    </source>
</evidence>
<feature type="transmembrane region" description="Helical" evidence="6">
    <location>
        <begin position="250"/>
        <end position="269"/>
    </location>
</feature>
<feature type="transmembrane region" description="Helical" evidence="6">
    <location>
        <begin position="168"/>
        <end position="189"/>
    </location>
</feature>
<feature type="transmembrane region" description="Helical" evidence="6">
    <location>
        <begin position="45"/>
        <end position="63"/>
    </location>
</feature>
<dbReference type="Proteomes" id="UP000800036">
    <property type="component" value="Unassembled WGS sequence"/>
</dbReference>
<name>A0A6A5VKJ0_9PLEO</name>
<keyword evidence="9" id="KW-1185">Reference proteome</keyword>
<comment type="subcellular location">
    <subcellularLocation>
        <location evidence="1">Membrane</location>
        <topology evidence="1">Multi-pass membrane protein</topology>
    </subcellularLocation>
</comment>
<evidence type="ECO:0000256" key="6">
    <source>
        <dbReference type="SAM" id="Phobius"/>
    </source>
</evidence>
<reference evidence="8" key="1">
    <citation type="journal article" date="2020" name="Stud. Mycol.">
        <title>101 Dothideomycetes genomes: a test case for predicting lifestyles and emergence of pathogens.</title>
        <authorList>
            <person name="Haridas S."/>
            <person name="Albert R."/>
            <person name="Binder M."/>
            <person name="Bloem J."/>
            <person name="Labutti K."/>
            <person name="Salamov A."/>
            <person name="Andreopoulos B."/>
            <person name="Baker S."/>
            <person name="Barry K."/>
            <person name="Bills G."/>
            <person name="Bluhm B."/>
            <person name="Cannon C."/>
            <person name="Castanera R."/>
            <person name="Culley D."/>
            <person name="Daum C."/>
            <person name="Ezra D."/>
            <person name="Gonzalez J."/>
            <person name="Henrissat B."/>
            <person name="Kuo A."/>
            <person name="Liang C."/>
            <person name="Lipzen A."/>
            <person name="Lutzoni F."/>
            <person name="Magnuson J."/>
            <person name="Mondo S."/>
            <person name="Nolan M."/>
            <person name="Ohm R."/>
            <person name="Pangilinan J."/>
            <person name="Park H.-J."/>
            <person name="Ramirez L."/>
            <person name="Alfaro M."/>
            <person name="Sun H."/>
            <person name="Tritt A."/>
            <person name="Yoshinaga Y."/>
            <person name="Zwiers L.-H."/>
            <person name="Turgeon B."/>
            <person name="Goodwin S."/>
            <person name="Spatafora J."/>
            <person name="Crous P."/>
            <person name="Grigoriev I."/>
        </authorList>
    </citation>
    <scope>NUCLEOTIDE SEQUENCE</scope>
    <source>
        <strain evidence="8">CBS 107.79</strain>
    </source>
</reference>
<dbReference type="GO" id="GO:0005886">
    <property type="term" value="C:plasma membrane"/>
    <property type="evidence" value="ECO:0007669"/>
    <property type="project" value="TreeGrafter"/>
</dbReference>
<feature type="transmembrane region" description="Helical" evidence="6">
    <location>
        <begin position="113"/>
        <end position="135"/>
    </location>
</feature>
<protein>
    <submittedName>
        <fullName evidence="8">MFS general substrate transporter</fullName>
    </submittedName>
</protein>
<keyword evidence="4 6" id="KW-0472">Membrane</keyword>
<feature type="region of interest" description="Disordered" evidence="5">
    <location>
        <begin position="1"/>
        <end position="36"/>
    </location>
</feature>
<evidence type="ECO:0000256" key="5">
    <source>
        <dbReference type="SAM" id="MobiDB-lite"/>
    </source>
</evidence>
<dbReference type="InterPro" id="IPR011701">
    <property type="entry name" value="MFS"/>
</dbReference>
<dbReference type="Gene3D" id="1.20.1720.10">
    <property type="entry name" value="Multidrug resistance protein D"/>
    <property type="match status" value="1"/>
</dbReference>
<proteinExistence type="predicted"/>
<accession>A0A6A5VKJ0</accession>
<dbReference type="SUPFAM" id="SSF103473">
    <property type="entry name" value="MFS general substrate transporter"/>
    <property type="match status" value="1"/>
</dbReference>
<gene>
    <name evidence="8" type="ORF">BU23DRAFT_567997</name>
</gene>
<keyword evidence="3 6" id="KW-1133">Transmembrane helix</keyword>